<evidence type="ECO:0000313" key="9">
    <source>
        <dbReference type="Proteomes" id="UP000018936"/>
    </source>
</evidence>
<dbReference type="PANTHER" id="PTHR31898">
    <property type="entry name" value="TRANSMEMBRANE PROTEIN 136"/>
    <property type="match status" value="1"/>
</dbReference>
<proteinExistence type="predicted"/>
<name>V8NUB2_OPHHA</name>
<evidence type="ECO:0000256" key="6">
    <source>
        <dbReference type="SAM" id="Phobius"/>
    </source>
</evidence>
<keyword evidence="2 5" id="KW-0812">Transmembrane</keyword>
<feature type="transmembrane region" description="Helical" evidence="6">
    <location>
        <begin position="194"/>
        <end position="214"/>
    </location>
</feature>
<feature type="transmembrane region" description="Helical" evidence="6">
    <location>
        <begin position="151"/>
        <end position="174"/>
    </location>
</feature>
<protein>
    <submittedName>
        <fullName evidence="8">Transmembrane protein</fullName>
    </submittedName>
</protein>
<evidence type="ECO:0000313" key="8">
    <source>
        <dbReference type="EMBL" id="ETE65655.1"/>
    </source>
</evidence>
<feature type="non-terminal residue" evidence="8">
    <location>
        <position position="394"/>
    </location>
</feature>
<dbReference type="Proteomes" id="UP000018936">
    <property type="component" value="Unassembled WGS sequence"/>
</dbReference>
<dbReference type="AlphaFoldDB" id="V8NUB2"/>
<dbReference type="Pfam" id="PF03798">
    <property type="entry name" value="TRAM_LAG1_CLN8"/>
    <property type="match status" value="1"/>
</dbReference>
<feature type="transmembrane region" description="Helical" evidence="6">
    <location>
        <begin position="306"/>
        <end position="326"/>
    </location>
</feature>
<dbReference type="PANTHER" id="PTHR31898:SF1">
    <property type="entry name" value="TLC DOMAIN-CONTAINING PROTEIN 5"/>
    <property type="match status" value="1"/>
</dbReference>
<keyword evidence="3 6" id="KW-1133">Transmembrane helix</keyword>
<evidence type="ECO:0000256" key="4">
    <source>
        <dbReference type="ARBA" id="ARBA00023136"/>
    </source>
</evidence>
<keyword evidence="9" id="KW-1185">Reference proteome</keyword>
<feature type="domain" description="TLC" evidence="7">
    <location>
        <begin position="236"/>
        <end position="375"/>
    </location>
</feature>
<dbReference type="OrthoDB" id="506011at2759"/>
<comment type="caution">
    <text evidence="8">The sequence shown here is derived from an EMBL/GenBank/DDBJ whole genome shotgun (WGS) entry which is preliminary data.</text>
</comment>
<sequence length="394" mass="44709">MSPILLQVISSTLAWLFLYWGFLHRNRHHSAEWSCRMVTLLHGLMVTFLSGYIVFIDGPWPLTHAGHPNTPLQEFALCLSLGYFIFDFCWCVLLDIEGDLMLSHHLLSMGGMSLVLDSGKSGPEISAIVFVSEITNPFLQMRWFLRDSGRYHSFAGDVVDILFVALFLGLRIVGGAWIMHSVMKSPKTFGTLKGGILAMYGVSFMFLMEIFYFAKKKISKKLQAWKNRRTRGDHTNLGYFLFDLGWCVYFKAEGPLMLVHHSVSILGISASLALGESAAEVNAVIFGSELTNPFLQARWFLREKGLYPSLIGDVVDFLFVVLFAGVRIGVGAWLMYCVLLSPRPRVFIKVGGFIMYAVSCVFMVSIFRFARRKTVKKYQAWRAWWNKEVDLNAN</sequence>
<comment type="subcellular location">
    <subcellularLocation>
        <location evidence="1">Membrane</location>
        <topology evidence="1">Multi-pass membrane protein</topology>
    </subcellularLocation>
</comment>
<feature type="non-terminal residue" evidence="8">
    <location>
        <position position="1"/>
    </location>
</feature>
<keyword evidence="4 5" id="KW-0472">Membrane</keyword>
<evidence type="ECO:0000259" key="7">
    <source>
        <dbReference type="PROSITE" id="PS50922"/>
    </source>
</evidence>
<dbReference type="EMBL" id="AZIM01001824">
    <property type="protein sequence ID" value="ETE65655.1"/>
    <property type="molecule type" value="Genomic_DNA"/>
</dbReference>
<feature type="transmembrane region" description="Helical" evidence="6">
    <location>
        <begin position="35"/>
        <end position="55"/>
    </location>
</feature>
<evidence type="ECO:0000256" key="5">
    <source>
        <dbReference type="PROSITE-ProRule" id="PRU00205"/>
    </source>
</evidence>
<dbReference type="SMART" id="SM00724">
    <property type="entry name" value="TLC"/>
    <property type="match status" value="2"/>
</dbReference>
<feature type="transmembrane region" description="Helical" evidence="6">
    <location>
        <begin position="346"/>
        <end position="367"/>
    </location>
</feature>
<organism evidence="8 9">
    <name type="scientific">Ophiophagus hannah</name>
    <name type="common">King cobra</name>
    <name type="synonym">Naja hannah</name>
    <dbReference type="NCBI Taxonomy" id="8665"/>
    <lineage>
        <taxon>Eukaryota</taxon>
        <taxon>Metazoa</taxon>
        <taxon>Chordata</taxon>
        <taxon>Craniata</taxon>
        <taxon>Vertebrata</taxon>
        <taxon>Euteleostomi</taxon>
        <taxon>Lepidosauria</taxon>
        <taxon>Squamata</taxon>
        <taxon>Bifurcata</taxon>
        <taxon>Unidentata</taxon>
        <taxon>Episquamata</taxon>
        <taxon>Toxicofera</taxon>
        <taxon>Serpentes</taxon>
        <taxon>Colubroidea</taxon>
        <taxon>Elapidae</taxon>
        <taxon>Elapinae</taxon>
        <taxon>Ophiophagus</taxon>
    </lineage>
</organism>
<dbReference type="PROSITE" id="PS50922">
    <property type="entry name" value="TLC"/>
    <property type="match status" value="2"/>
</dbReference>
<dbReference type="InterPro" id="IPR006634">
    <property type="entry name" value="TLC-dom"/>
</dbReference>
<feature type="transmembrane region" description="Helical" evidence="6">
    <location>
        <begin position="6"/>
        <end position="23"/>
    </location>
</feature>
<reference evidence="8 9" key="1">
    <citation type="journal article" date="2013" name="Proc. Natl. Acad. Sci. U.S.A.">
        <title>The king cobra genome reveals dynamic gene evolution and adaptation in the snake venom system.</title>
        <authorList>
            <person name="Vonk F.J."/>
            <person name="Casewell N.R."/>
            <person name="Henkel C.V."/>
            <person name="Heimberg A.M."/>
            <person name="Jansen H.J."/>
            <person name="McCleary R.J."/>
            <person name="Kerkkamp H.M."/>
            <person name="Vos R.A."/>
            <person name="Guerreiro I."/>
            <person name="Calvete J.J."/>
            <person name="Wuster W."/>
            <person name="Woods A.E."/>
            <person name="Logan J.M."/>
            <person name="Harrison R.A."/>
            <person name="Castoe T.A."/>
            <person name="de Koning A.P."/>
            <person name="Pollock D.D."/>
            <person name="Yandell M."/>
            <person name="Calderon D."/>
            <person name="Renjifo C."/>
            <person name="Currier R.B."/>
            <person name="Salgado D."/>
            <person name="Pla D."/>
            <person name="Sanz L."/>
            <person name="Hyder A.S."/>
            <person name="Ribeiro J.M."/>
            <person name="Arntzen J.W."/>
            <person name="van den Thillart G.E."/>
            <person name="Boetzer M."/>
            <person name="Pirovano W."/>
            <person name="Dirks R.P."/>
            <person name="Spaink H.P."/>
            <person name="Duboule D."/>
            <person name="McGlinn E."/>
            <person name="Kini R.M."/>
            <person name="Richardson M.K."/>
        </authorList>
    </citation>
    <scope>NUCLEOTIDE SEQUENCE</scope>
    <source>
        <tissue evidence="8">Blood</tissue>
    </source>
</reference>
<evidence type="ECO:0000256" key="3">
    <source>
        <dbReference type="ARBA" id="ARBA00022989"/>
    </source>
</evidence>
<gene>
    <name evidence="8" type="primary">TMEM136</name>
    <name evidence="8" type="ORF">L345_08566</name>
</gene>
<dbReference type="GO" id="GO:0016020">
    <property type="term" value="C:membrane"/>
    <property type="evidence" value="ECO:0007669"/>
    <property type="project" value="UniProtKB-SubCell"/>
</dbReference>
<accession>V8NUB2</accession>
<dbReference type="InterPro" id="IPR042512">
    <property type="entry name" value="TLCD5"/>
</dbReference>
<feature type="domain" description="TLC" evidence="7">
    <location>
        <begin position="28"/>
        <end position="219"/>
    </location>
</feature>
<evidence type="ECO:0000256" key="1">
    <source>
        <dbReference type="ARBA" id="ARBA00004141"/>
    </source>
</evidence>
<evidence type="ECO:0000256" key="2">
    <source>
        <dbReference type="ARBA" id="ARBA00022692"/>
    </source>
</evidence>
<feature type="transmembrane region" description="Helical" evidence="6">
    <location>
        <begin position="75"/>
        <end position="96"/>
    </location>
</feature>